<feature type="compositionally biased region" description="Polar residues" evidence="1">
    <location>
        <begin position="1"/>
        <end position="18"/>
    </location>
</feature>
<dbReference type="Proteomes" id="UP000823865">
    <property type="component" value="Unassembled WGS sequence"/>
</dbReference>
<feature type="transmembrane region" description="Helical" evidence="2">
    <location>
        <begin position="207"/>
        <end position="225"/>
    </location>
</feature>
<evidence type="ECO:0000313" key="3">
    <source>
        <dbReference type="EMBL" id="MBU3853239.1"/>
    </source>
</evidence>
<organism evidence="3 4">
    <name type="scientific">Candidatus Paraprevotella stercoravium</name>
    <dbReference type="NCBI Taxonomy" id="2838725"/>
    <lineage>
        <taxon>Bacteria</taxon>
        <taxon>Pseudomonadati</taxon>
        <taxon>Bacteroidota</taxon>
        <taxon>Bacteroidia</taxon>
        <taxon>Bacteroidales</taxon>
        <taxon>Prevotellaceae</taxon>
        <taxon>Paraprevotella</taxon>
    </lineage>
</organism>
<evidence type="ECO:0000256" key="2">
    <source>
        <dbReference type="SAM" id="Phobius"/>
    </source>
</evidence>
<keyword evidence="2" id="KW-1133">Transmembrane helix</keyword>
<protein>
    <submittedName>
        <fullName evidence="3">DUF4271 domain-containing protein</fullName>
    </submittedName>
</protein>
<keyword evidence="2" id="KW-0812">Transmembrane</keyword>
<evidence type="ECO:0000256" key="1">
    <source>
        <dbReference type="SAM" id="MobiDB-lite"/>
    </source>
</evidence>
<dbReference type="EMBL" id="JAHLFU010000104">
    <property type="protein sequence ID" value="MBU3853239.1"/>
    <property type="molecule type" value="Genomic_DNA"/>
</dbReference>
<dbReference type="Pfam" id="PF14093">
    <property type="entry name" value="DUF4271"/>
    <property type="match status" value="1"/>
</dbReference>
<dbReference type="AlphaFoldDB" id="A0A9E2L5Z8"/>
<reference evidence="3" key="1">
    <citation type="journal article" date="2021" name="PeerJ">
        <title>Extensive microbial diversity within the chicken gut microbiome revealed by metagenomics and culture.</title>
        <authorList>
            <person name="Gilroy R."/>
            <person name="Ravi A."/>
            <person name="Getino M."/>
            <person name="Pursley I."/>
            <person name="Horton D.L."/>
            <person name="Alikhan N.F."/>
            <person name="Baker D."/>
            <person name="Gharbi K."/>
            <person name="Hall N."/>
            <person name="Watson M."/>
            <person name="Adriaenssens E.M."/>
            <person name="Foster-Nyarko E."/>
            <person name="Jarju S."/>
            <person name="Secka A."/>
            <person name="Antonio M."/>
            <person name="Oren A."/>
            <person name="Chaudhuri R.R."/>
            <person name="La Ragione R."/>
            <person name="Hildebrand F."/>
            <person name="Pallen M.J."/>
        </authorList>
    </citation>
    <scope>NUCLEOTIDE SEQUENCE</scope>
    <source>
        <strain evidence="3">G3-2149</strain>
    </source>
</reference>
<feature type="transmembrane region" description="Helical" evidence="2">
    <location>
        <begin position="279"/>
        <end position="301"/>
    </location>
</feature>
<feature type="region of interest" description="Disordered" evidence="1">
    <location>
        <begin position="1"/>
        <end position="21"/>
    </location>
</feature>
<evidence type="ECO:0000313" key="4">
    <source>
        <dbReference type="Proteomes" id="UP000823865"/>
    </source>
</evidence>
<keyword evidence="2" id="KW-0472">Membrane</keyword>
<reference evidence="3" key="2">
    <citation type="submission" date="2021-04" db="EMBL/GenBank/DDBJ databases">
        <authorList>
            <person name="Gilroy R."/>
        </authorList>
    </citation>
    <scope>NUCLEOTIDE SEQUENCE</scope>
    <source>
        <strain evidence="3">G3-2149</strain>
    </source>
</reference>
<name>A0A9E2L5Z8_9BACT</name>
<accession>A0A9E2L5Z8</accession>
<feature type="transmembrane region" description="Helical" evidence="2">
    <location>
        <begin position="124"/>
        <end position="140"/>
    </location>
</feature>
<sequence length="341" mass="39238">MTQTDSISTRQIPVTPTKTVGHKGSLPFNAARIIDALPEDATPAQQDSAIQANLPERVRIRSTRPDTLEIPGIPAKKSKSLSELTYHYRQTFFDGNHFMHPEVSDSRLGIQETLLPYRLRTDDGITAIVLVVFMLMLVLFSKSKKALLKQAKELFNPPREYHNLFNDEPDNQQHSIKLLVCLTLLTISLQLFGLNGLENHTVITSETLYLALLSTTLVITGYYLIKKLSYHFVNWIFFDKTKNKRWQETYTFTYAAEGLLLFPLVLLTIYFDLNTLQAWLYIGFVVFLTRIILLYETYIIFFPKIHGILHLIVYFCALEITPLLMLCRVLAFINNNFVIKI</sequence>
<proteinExistence type="predicted"/>
<gene>
    <name evidence="3" type="ORF">H9789_05380</name>
</gene>
<feature type="transmembrane region" description="Helical" evidence="2">
    <location>
        <begin position="252"/>
        <end position="273"/>
    </location>
</feature>
<dbReference type="InterPro" id="IPR025367">
    <property type="entry name" value="DUF4271"/>
</dbReference>
<feature type="transmembrane region" description="Helical" evidence="2">
    <location>
        <begin position="308"/>
        <end position="333"/>
    </location>
</feature>
<comment type="caution">
    <text evidence="3">The sequence shown here is derived from an EMBL/GenBank/DDBJ whole genome shotgun (WGS) entry which is preliminary data.</text>
</comment>